<keyword evidence="1" id="KW-0472">Membrane</keyword>
<name>A0A0D9QSW1_PLAFR</name>
<evidence type="ECO:0000256" key="1">
    <source>
        <dbReference type="SAM" id="Phobius"/>
    </source>
</evidence>
<proteinExistence type="predicted"/>
<dbReference type="InterPro" id="IPR036249">
    <property type="entry name" value="Thioredoxin-like_sf"/>
</dbReference>
<dbReference type="VEuPathDB" id="PlasmoDB:AK88_01607"/>
<evidence type="ECO:0000313" key="3">
    <source>
        <dbReference type="Proteomes" id="UP000054561"/>
    </source>
</evidence>
<dbReference type="OMA" id="KCIFEHE"/>
<dbReference type="OrthoDB" id="443883at2759"/>
<reference evidence="2 3" key="1">
    <citation type="submission" date="2014-03" db="EMBL/GenBank/DDBJ databases">
        <title>The Genome Sequence of Plasmodium fragile nilgiri.</title>
        <authorList>
            <consortium name="The Broad Institute Genomics Platform"/>
            <consortium name="The Broad Institute Genome Sequencing Center for Infectious Disease"/>
            <person name="Neafsey D."/>
            <person name="Duraisingh M."/>
            <person name="Young S.K."/>
            <person name="Zeng Q."/>
            <person name="Gargeya S."/>
            <person name="Abouelleil A."/>
            <person name="Alvarado L."/>
            <person name="Chapman S.B."/>
            <person name="Gainer-Dewar J."/>
            <person name="Goldberg J."/>
            <person name="Griggs A."/>
            <person name="Gujja S."/>
            <person name="Hansen M."/>
            <person name="Howarth C."/>
            <person name="Imamovic A."/>
            <person name="Larimer J."/>
            <person name="Pearson M."/>
            <person name="Poon T.W."/>
            <person name="Priest M."/>
            <person name="Roberts A."/>
            <person name="Saif S."/>
            <person name="Shea T."/>
            <person name="Sykes S."/>
            <person name="Wortman J."/>
            <person name="Nusbaum C."/>
            <person name="Birren B."/>
        </authorList>
    </citation>
    <scope>NUCLEOTIDE SEQUENCE [LARGE SCALE GENOMIC DNA]</scope>
    <source>
        <strain evidence="3">nilgiri</strain>
    </source>
</reference>
<organism evidence="2 3">
    <name type="scientific">Plasmodium fragile</name>
    <dbReference type="NCBI Taxonomy" id="5857"/>
    <lineage>
        <taxon>Eukaryota</taxon>
        <taxon>Sar</taxon>
        <taxon>Alveolata</taxon>
        <taxon>Apicomplexa</taxon>
        <taxon>Aconoidasida</taxon>
        <taxon>Haemosporida</taxon>
        <taxon>Plasmodiidae</taxon>
        <taxon>Plasmodium</taxon>
        <taxon>Plasmodium (Plasmodium)</taxon>
    </lineage>
</organism>
<dbReference type="Proteomes" id="UP000054561">
    <property type="component" value="Unassembled WGS sequence"/>
</dbReference>
<dbReference type="SUPFAM" id="SSF52833">
    <property type="entry name" value="Thioredoxin-like"/>
    <property type="match status" value="1"/>
</dbReference>
<dbReference type="GeneID" id="24266921"/>
<evidence type="ECO:0008006" key="4">
    <source>
        <dbReference type="Google" id="ProtNLM"/>
    </source>
</evidence>
<feature type="transmembrane region" description="Helical" evidence="1">
    <location>
        <begin position="227"/>
        <end position="249"/>
    </location>
</feature>
<sequence>MPPLMKIPPLSRSPPHSLLRIVLNPRQQRKKYQFISIQEFSHNNVMGKIACTGQEKTGTCTKELLEILQNDGLPPVIMDKVGTFTRLKKQNLLYERILFKPSSFSSLSHFMQMMEKENLLSEFDMYFFEEDFQKMKLNRDQNKKEIFIDIRGVDLEKKHSSLGGISSVHGSVKTKCTITQLFNKYNVEPLHYYNIQRYQPNEDPSSFLIDRRRLTKEEYTYQYVSTILPYICFTLMLFFPHVLICLYIPHMKEKNEKQRKLCKLFQIKQHIHMYKDIRPEYLQNVIDNNVKTLVFFYNNEIFMNMRMKSLMVDLSKILKKNSIPVNVVGVDTAKHSIRYGVAKDFEEVLFPVIYLICPYHYDNDSGVFRIEGPLTLESICTQIAQFVHVPRNAFSQMRDLTRLSDKLQKCIFEHEVMNQRRDPILYDYGTEIAHLSCLHLNGQVPF</sequence>
<dbReference type="AlphaFoldDB" id="A0A0D9QSW1"/>
<dbReference type="EMBL" id="KQ001658">
    <property type="protein sequence ID" value="KJP88726.1"/>
    <property type="molecule type" value="Genomic_DNA"/>
</dbReference>
<keyword evidence="1" id="KW-1133">Transmembrane helix</keyword>
<keyword evidence="1" id="KW-0812">Transmembrane</keyword>
<gene>
    <name evidence="2" type="ORF">AK88_01607</name>
</gene>
<accession>A0A0D9QSW1</accession>
<protein>
    <recommendedName>
        <fullName evidence="4">Thioredoxin domain-containing protein</fullName>
    </recommendedName>
</protein>
<keyword evidence="3" id="KW-1185">Reference proteome</keyword>
<evidence type="ECO:0000313" key="2">
    <source>
        <dbReference type="EMBL" id="KJP88726.1"/>
    </source>
</evidence>
<dbReference type="RefSeq" id="XP_012334665.1">
    <property type="nucleotide sequence ID" value="XM_012479242.1"/>
</dbReference>